<dbReference type="PANTHER" id="PTHR43102">
    <property type="entry name" value="SLR1143 PROTEIN"/>
    <property type="match status" value="1"/>
</dbReference>
<dbReference type="InterPro" id="IPR043128">
    <property type="entry name" value="Rev_trsase/Diguanyl_cyclase"/>
</dbReference>
<dbReference type="OrthoDB" id="5571399at2"/>
<sequence length="328" mass="36339">MLAAPIPENESARLATLRTLAILDTPAEERFDRLTRLARRLFDVPIALVSLIDENRQWFKSCAGLGVQETSRDISFCGHAILHDDVFMIPDARADMRFHDNPLVTGEPGIRFYAGQPLTVPNGSKLGTLCLIDQRPRELDAEECGLLRDLAHIAEQEIAAIELATVDELTLVANRRGFEALAQHALNVCKRLGRDASLLFFDLDDFKRINDAFGHAEGDRALVTFAAALRESLRESDVIGRLGGDEFVALLTDAREDDTHRALERLRGALAASNATLERDYRIRFSVGQTQFDAGRHTSVIDLLAASDNKMYAHKAARKTGQGAHKIE</sequence>
<evidence type="ECO:0000313" key="3">
    <source>
        <dbReference type="Proteomes" id="UP000054624"/>
    </source>
</evidence>
<organism evidence="2 3">
    <name type="scientific">Caballeronia temeraria</name>
    <dbReference type="NCBI Taxonomy" id="1777137"/>
    <lineage>
        <taxon>Bacteria</taxon>
        <taxon>Pseudomonadati</taxon>
        <taxon>Pseudomonadota</taxon>
        <taxon>Betaproteobacteria</taxon>
        <taxon>Burkholderiales</taxon>
        <taxon>Burkholderiaceae</taxon>
        <taxon>Caballeronia</taxon>
    </lineage>
</organism>
<dbReference type="Gene3D" id="3.30.70.270">
    <property type="match status" value="1"/>
</dbReference>
<dbReference type="InterPro" id="IPR029016">
    <property type="entry name" value="GAF-like_dom_sf"/>
</dbReference>
<dbReference type="InterPro" id="IPR029787">
    <property type="entry name" value="Nucleotide_cyclase"/>
</dbReference>
<dbReference type="EMBL" id="FCOI02000013">
    <property type="protein sequence ID" value="SAK67106.1"/>
    <property type="molecule type" value="Genomic_DNA"/>
</dbReference>
<dbReference type="CDD" id="cd01949">
    <property type="entry name" value="GGDEF"/>
    <property type="match status" value="1"/>
</dbReference>
<accession>A0A158BBF8</accession>
<dbReference type="SMART" id="SM00065">
    <property type="entry name" value="GAF"/>
    <property type="match status" value="1"/>
</dbReference>
<dbReference type="AlphaFoldDB" id="A0A158BBF8"/>
<dbReference type="Gene3D" id="3.30.450.40">
    <property type="match status" value="1"/>
</dbReference>
<protein>
    <submittedName>
        <fullName evidence="2">Diguanylate cyclase</fullName>
    </submittedName>
</protein>
<dbReference type="Proteomes" id="UP000054624">
    <property type="component" value="Unassembled WGS sequence"/>
</dbReference>
<dbReference type="NCBIfam" id="TIGR00254">
    <property type="entry name" value="GGDEF"/>
    <property type="match status" value="1"/>
</dbReference>
<dbReference type="SUPFAM" id="SSF55073">
    <property type="entry name" value="Nucleotide cyclase"/>
    <property type="match status" value="1"/>
</dbReference>
<dbReference type="SUPFAM" id="SSF55781">
    <property type="entry name" value="GAF domain-like"/>
    <property type="match status" value="1"/>
</dbReference>
<name>A0A158BBF8_9BURK</name>
<dbReference type="SMART" id="SM00267">
    <property type="entry name" value="GGDEF"/>
    <property type="match status" value="1"/>
</dbReference>
<proteinExistence type="predicted"/>
<dbReference type="PANTHER" id="PTHR43102:SF2">
    <property type="entry name" value="GAF DOMAIN-CONTAINING PROTEIN"/>
    <property type="match status" value="1"/>
</dbReference>
<dbReference type="RefSeq" id="WP_061161745.1">
    <property type="nucleotide sequence ID" value="NZ_FCOI02000013.1"/>
</dbReference>
<keyword evidence="3" id="KW-1185">Reference proteome</keyword>
<dbReference type="InterPro" id="IPR003018">
    <property type="entry name" value="GAF"/>
</dbReference>
<dbReference type="PROSITE" id="PS50887">
    <property type="entry name" value="GGDEF"/>
    <property type="match status" value="1"/>
</dbReference>
<reference evidence="3" key="1">
    <citation type="submission" date="2016-01" db="EMBL/GenBank/DDBJ databases">
        <authorList>
            <person name="Peeters Charlotte."/>
        </authorList>
    </citation>
    <scope>NUCLEOTIDE SEQUENCE [LARGE SCALE GENOMIC DNA]</scope>
</reference>
<evidence type="ECO:0000259" key="1">
    <source>
        <dbReference type="PROSITE" id="PS50887"/>
    </source>
</evidence>
<feature type="domain" description="GGDEF" evidence="1">
    <location>
        <begin position="194"/>
        <end position="328"/>
    </location>
</feature>
<gene>
    <name evidence="2" type="ORF">AWB76_03929</name>
</gene>
<dbReference type="InterPro" id="IPR000160">
    <property type="entry name" value="GGDEF_dom"/>
</dbReference>
<dbReference type="STRING" id="1777137.AWB76_03929"/>
<dbReference type="Pfam" id="PF01590">
    <property type="entry name" value="GAF"/>
    <property type="match status" value="1"/>
</dbReference>
<evidence type="ECO:0000313" key="2">
    <source>
        <dbReference type="EMBL" id="SAK67106.1"/>
    </source>
</evidence>
<dbReference type="Pfam" id="PF00990">
    <property type="entry name" value="GGDEF"/>
    <property type="match status" value="1"/>
</dbReference>